<evidence type="ECO:0000313" key="7">
    <source>
        <dbReference type="EMBL" id="SEJ62000.1"/>
    </source>
</evidence>
<dbReference type="PANTHER" id="PTHR43776">
    <property type="entry name" value="TRANSPORT ATP-BINDING PROTEIN"/>
    <property type="match status" value="1"/>
</dbReference>
<dbReference type="CDD" id="cd03257">
    <property type="entry name" value="ABC_NikE_OppD_transporters"/>
    <property type="match status" value="1"/>
</dbReference>
<protein>
    <submittedName>
        <fullName evidence="7">Peptide/nickel transport system ATP-binding protein</fullName>
    </submittedName>
</protein>
<gene>
    <name evidence="7" type="ORF">SAMN04487940_10815</name>
</gene>
<dbReference type="SMART" id="SM00382">
    <property type="entry name" value="AAA"/>
    <property type="match status" value="1"/>
</dbReference>
<proteinExistence type="inferred from homology"/>
<dbReference type="GO" id="GO:0015833">
    <property type="term" value="P:peptide transport"/>
    <property type="evidence" value="ECO:0007669"/>
    <property type="project" value="InterPro"/>
</dbReference>
<dbReference type="PROSITE" id="PS00211">
    <property type="entry name" value="ABC_TRANSPORTER_1"/>
    <property type="match status" value="1"/>
</dbReference>
<dbReference type="RefSeq" id="WP_083416038.1">
    <property type="nucleotide sequence ID" value="NZ_FNYY01000008.1"/>
</dbReference>
<comment type="caution">
    <text evidence="7">The sequence shown here is derived from an EMBL/GenBank/DDBJ whole genome shotgun (WGS) entry which is preliminary data.</text>
</comment>
<dbReference type="EMBL" id="FNYY01000008">
    <property type="protein sequence ID" value="SEJ62000.1"/>
    <property type="molecule type" value="Genomic_DNA"/>
</dbReference>
<evidence type="ECO:0000259" key="6">
    <source>
        <dbReference type="PROSITE" id="PS50893"/>
    </source>
</evidence>
<evidence type="ECO:0000313" key="8">
    <source>
        <dbReference type="Proteomes" id="UP000182932"/>
    </source>
</evidence>
<dbReference type="InterPro" id="IPR003439">
    <property type="entry name" value="ABC_transporter-like_ATP-bd"/>
</dbReference>
<dbReference type="Proteomes" id="UP000182932">
    <property type="component" value="Unassembled WGS sequence"/>
</dbReference>
<dbReference type="InterPro" id="IPR027417">
    <property type="entry name" value="P-loop_NTPase"/>
</dbReference>
<keyword evidence="3" id="KW-0813">Transport</keyword>
<dbReference type="PROSITE" id="PS50893">
    <property type="entry name" value="ABC_TRANSPORTER_2"/>
    <property type="match status" value="1"/>
</dbReference>
<keyword evidence="8" id="KW-1185">Reference proteome</keyword>
<sequence length="314" mass="33602">MTAPMIRLHNIRKAYRLRRGMFAPVEELVAVNDLSLEVAEGETLGLVGESGCGKSTAVSIMLGLQSPDSGAVEIAGQKIGAMPVAERVRLIQPVFQNPNASLNPVKRIQSLIGQPLRLHGGGNEAAEVARMFDLVGLPSRLADSYPSELSGGQRQRVAIARALILNPRVMICDEPTSALDVSVQAQIINLLLSLKQELGLTMVFVSHNLAVVEHLADRVAVMYLGQKIEEAATDALFDRPRHPYSRALLAATLLPDPGLGMPEQKLGAAAADPFAAQRGCLFAPRCPEVQSSCAGTPQHLRQLAESAVRCDQAV</sequence>
<dbReference type="GO" id="GO:0005886">
    <property type="term" value="C:plasma membrane"/>
    <property type="evidence" value="ECO:0007669"/>
    <property type="project" value="UniProtKB-SubCell"/>
</dbReference>
<dbReference type="InterPro" id="IPR050319">
    <property type="entry name" value="ABC_transp_ATP-bind"/>
</dbReference>
<evidence type="ECO:0000256" key="1">
    <source>
        <dbReference type="ARBA" id="ARBA00004417"/>
    </source>
</evidence>
<dbReference type="InterPro" id="IPR013563">
    <property type="entry name" value="Oligopep_ABC_C"/>
</dbReference>
<dbReference type="GO" id="GO:0055085">
    <property type="term" value="P:transmembrane transport"/>
    <property type="evidence" value="ECO:0007669"/>
    <property type="project" value="UniProtKB-ARBA"/>
</dbReference>
<keyword evidence="4" id="KW-0547">Nucleotide-binding</keyword>
<feature type="domain" description="ABC transporter" evidence="6">
    <location>
        <begin position="6"/>
        <end position="249"/>
    </location>
</feature>
<evidence type="ECO:0000256" key="5">
    <source>
        <dbReference type="ARBA" id="ARBA00022840"/>
    </source>
</evidence>
<dbReference type="InterPro" id="IPR017871">
    <property type="entry name" value="ABC_transporter-like_CS"/>
</dbReference>
<dbReference type="SUPFAM" id="SSF52540">
    <property type="entry name" value="P-loop containing nucleoside triphosphate hydrolases"/>
    <property type="match status" value="1"/>
</dbReference>
<dbReference type="GeneID" id="80818687"/>
<dbReference type="PANTHER" id="PTHR43776:SF7">
    <property type="entry name" value="D,D-DIPEPTIDE TRANSPORT ATP-BINDING PROTEIN DDPF-RELATED"/>
    <property type="match status" value="1"/>
</dbReference>
<comment type="subcellular location">
    <subcellularLocation>
        <location evidence="1">Cell inner membrane</location>
        <topology evidence="1">Peripheral membrane protein</topology>
    </subcellularLocation>
</comment>
<keyword evidence="5 7" id="KW-0067">ATP-binding</keyword>
<name>A0A975WAN0_9RHOB</name>
<dbReference type="AlphaFoldDB" id="A0A975WAN0"/>
<dbReference type="InterPro" id="IPR003593">
    <property type="entry name" value="AAA+_ATPase"/>
</dbReference>
<dbReference type="Gene3D" id="3.40.50.300">
    <property type="entry name" value="P-loop containing nucleotide triphosphate hydrolases"/>
    <property type="match status" value="1"/>
</dbReference>
<accession>A0A975WAN0</accession>
<dbReference type="GO" id="GO:0005524">
    <property type="term" value="F:ATP binding"/>
    <property type="evidence" value="ECO:0007669"/>
    <property type="project" value="UniProtKB-KW"/>
</dbReference>
<organism evidence="7 8">
    <name type="scientific">Marinovum algicola</name>
    <dbReference type="NCBI Taxonomy" id="42444"/>
    <lineage>
        <taxon>Bacteria</taxon>
        <taxon>Pseudomonadati</taxon>
        <taxon>Pseudomonadota</taxon>
        <taxon>Alphaproteobacteria</taxon>
        <taxon>Rhodobacterales</taxon>
        <taxon>Roseobacteraceae</taxon>
        <taxon>Marinovum</taxon>
    </lineage>
</organism>
<evidence type="ECO:0000256" key="4">
    <source>
        <dbReference type="ARBA" id="ARBA00022741"/>
    </source>
</evidence>
<dbReference type="NCBIfam" id="TIGR01727">
    <property type="entry name" value="oligo_HPY"/>
    <property type="match status" value="1"/>
</dbReference>
<evidence type="ECO:0000256" key="2">
    <source>
        <dbReference type="ARBA" id="ARBA00005417"/>
    </source>
</evidence>
<dbReference type="GO" id="GO:0016887">
    <property type="term" value="F:ATP hydrolysis activity"/>
    <property type="evidence" value="ECO:0007669"/>
    <property type="project" value="InterPro"/>
</dbReference>
<evidence type="ECO:0000256" key="3">
    <source>
        <dbReference type="ARBA" id="ARBA00022448"/>
    </source>
</evidence>
<comment type="similarity">
    <text evidence="2">Belongs to the ABC transporter superfamily.</text>
</comment>
<dbReference type="Pfam" id="PF00005">
    <property type="entry name" value="ABC_tran"/>
    <property type="match status" value="1"/>
</dbReference>
<reference evidence="7 8" key="1">
    <citation type="submission" date="2016-10" db="EMBL/GenBank/DDBJ databases">
        <authorList>
            <person name="Varghese N."/>
            <person name="Submissions S."/>
        </authorList>
    </citation>
    <scope>NUCLEOTIDE SEQUENCE [LARGE SCALE GENOMIC DNA]</scope>
    <source>
        <strain evidence="7 8">FF3</strain>
    </source>
</reference>
<dbReference type="Pfam" id="PF08352">
    <property type="entry name" value="oligo_HPY"/>
    <property type="match status" value="1"/>
</dbReference>